<accession>A0ABQ9FK14</accession>
<dbReference type="Gene3D" id="1.20.1070.10">
    <property type="entry name" value="Rhodopsin 7-helix transmembrane proteins"/>
    <property type="match status" value="1"/>
</dbReference>
<evidence type="ECO:0000256" key="4">
    <source>
        <dbReference type="ARBA" id="ARBA00023136"/>
    </source>
</evidence>
<evidence type="ECO:0000313" key="8">
    <source>
        <dbReference type="Proteomes" id="UP001217089"/>
    </source>
</evidence>
<dbReference type="InterPro" id="IPR052954">
    <property type="entry name" value="GPCR-Ligand_Int"/>
</dbReference>
<dbReference type="SUPFAM" id="SSF81321">
    <property type="entry name" value="Family A G protein-coupled receptor-like"/>
    <property type="match status" value="1"/>
</dbReference>
<dbReference type="PANTHER" id="PTHR46641:SF8">
    <property type="entry name" value="G-PROTEIN COUPLED RECEPTORS FAMILY 1 PROFILE DOMAIN-CONTAINING PROTEIN"/>
    <property type="match status" value="1"/>
</dbReference>
<dbReference type="Proteomes" id="UP001217089">
    <property type="component" value="Unassembled WGS sequence"/>
</dbReference>
<dbReference type="EMBL" id="JARBDR010000246">
    <property type="protein sequence ID" value="KAJ8316996.1"/>
    <property type="molecule type" value="Genomic_DNA"/>
</dbReference>
<organism evidence="7 8">
    <name type="scientific">Tegillarca granosa</name>
    <name type="common">Malaysian cockle</name>
    <name type="synonym">Anadara granosa</name>
    <dbReference type="NCBI Taxonomy" id="220873"/>
    <lineage>
        <taxon>Eukaryota</taxon>
        <taxon>Metazoa</taxon>
        <taxon>Spiralia</taxon>
        <taxon>Lophotrochozoa</taxon>
        <taxon>Mollusca</taxon>
        <taxon>Bivalvia</taxon>
        <taxon>Autobranchia</taxon>
        <taxon>Pteriomorphia</taxon>
        <taxon>Arcoida</taxon>
        <taxon>Arcoidea</taxon>
        <taxon>Arcidae</taxon>
        <taxon>Tegillarca</taxon>
    </lineage>
</organism>
<feature type="transmembrane region" description="Helical" evidence="5">
    <location>
        <begin position="140"/>
        <end position="162"/>
    </location>
</feature>
<dbReference type="PROSITE" id="PS50262">
    <property type="entry name" value="G_PROTEIN_RECEP_F1_2"/>
    <property type="match status" value="1"/>
</dbReference>
<comment type="caution">
    <text evidence="7">The sequence shown here is derived from an EMBL/GenBank/DDBJ whole genome shotgun (WGS) entry which is preliminary data.</text>
</comment>
<evidence type="ECO:0000259" key="6">
    <source>
        <dbReference type="PROSITE" id="PS50262"/>
    </source>
</evidence>
<feature type="transmembrane region" description="Helical" evidence="5">
    <location>
        <begin position="183"/>
        <end position="203"/>
    </location>
</feature>
<protein>
    <recommendedName>
        <fullName evidence="6">G-protein coupled receptors family 1 profile domain-containing protein</fullName>
    </recommendedName>
</protein>
<dbReference type="PANTHER" id="PTHR46641">
    <property type="entry name" value="FMRFAMIDE RECEPTOR-RELATED"/>
    <property type="match status" value="1"/>
</dbReference>
<reference evidence="7 8" key="1">
    <citation type="submission" date="2022-12" db="EMBL/GenBank/DDBJ databases">
        <title>Chromosome-level genome of Tegillarca granosa.</title>
        <authorList>
            <person name="Kim J."/>
        </authorList>
    </citation>
    <scope>NUCLEOTIDE SEQUENCE [LARGE SCALE GENOMIC DNA]</scope>
    <source>
        <strain evidence="7">Teg-2019</strain>
        <tissue evidence="7">Adductor muscle</tissue>
    </source>
</reference>
<evidence type="ECO:0000313" key="7">
    <source>
        <dbReference type="EMBL" id="KAJ8316996.1"/>
    </source>
</evidence>
<gene>
    <name evidence="7" type="ORF">KUTeg_004900</name>
</gene>
<feature type="transmembrane region" description="Helical" evidence="5">
    <location>
        <begin position="93"/>
        <end position="120"/>
    </location>
</feature>
<sequence>MSFILLSCSVWLLVAMVTDRIISVWKSSKNDNKHSLLVSNKVTYISISAICFVCFLIHVTKFAEYKPNSNLYSPKLVQKTDIGRNQVYEVYSYLANLVLSVMLPMMTLLFAVGFFIYRFIRYGTVFNKNRVVLNNNSNINLLMLCLSAFYVICHALGLFFMFKTILPMVKNAVNIESLAILRTVNELMVLGYVALKFFIYLFFVQNFKGTLKDLLLCKRMAEYRLPPDGNGQDVISKTMPVDSSEMEGMCETQCSFENPVYGTKVDG</sequence>
<evidence type="ECO:0000256" key="5">
    <source>
        <dbReference type="SAM" id="Phobius"/>
    </source>
</evidence>
<keyword evidence="2 5" id="KW-0812">Transmembrane</keyword>
<feature type="transmembrane region" description="Helical" evidence="5">
    <location>
        <begin position="44"/>
        <end position="63"/>
    </location>
</feature>
<evidence type="ECO:0000256" key="3">
    <source>
        <dbReference type="ARBA" id="ARBA00022989"/>
    </source>
</evidence>
<proteinExistence type="predicted"/>
<comment type="subcellular location">
    <subcellularLocation>
        <location evidence="1">Membrane</location>
    </subcellularLocation>
</comment>
<evidence type="ECO:0000256" key="1">
    <source>
        <dbReference type="ARBA" id="ARBA00004370"/>
    </source>
</evidence>
<feature type="domain" description="G-protein coupled receptors family 1 profile" evidence="6">
    <location>
        <begin position="1"/>
        <end position="200"/>
    </location>
</feature>
<name>A0ABQ9FK14_TEGGR</name>
<keyword evidence="8" id="KW-1185">Reference proteome</keyword>
<keyword evidence="3 5" id="KW-1133">Transmembrane helix</keyword>
<dbReference type="InterPro" id="IPR017452">
    <property type="entry name" value="GPCR_Rhodpsn_7TM"/>
</dbReference>
<keyword evidence="4 5" id="KW-0472">Membrane</keyword>
<evidence type="ECO:0000256" key="2">
    <source>
        <dbReference type="ARBA" id="ARBA00022692"/>
    </source>
</evidence>